<proteinExistence type="predicted"/>
<reference evidence="2 3" key="1">
    <citation type="submission" date="2014-02" db="EMBL/GenBank/DDBJ databases">
        <title>Draft genome sequence of Lysinibacillus sinduriensis JCM 15800.</title>
        <authorList>
            <person name="Zhang F."/>
            <person name="Wang G."/>
            <person name="Zhang L."/>
        </authorList>
    </citation>
    <scope>NUCLEOTIDE SEQUENCE [LARGE SCALE GENOMIC DNA]</scope>
    <source>
        <strain evidence="2 3">JCM 15800</strain>
    </source>
</reference>
<evidence type="ECO:0000313" key="2">
    <source>
        <dbReference type="EMBL" id="KGR76265.1"/>
    </source>
</evidence>
<dbReference type="SUPFAM" id="SSF55136">
    <property type="entry name" value="Probable bacterial effector-binding domain"/>
    <property type="match status" value="1"/>
</dbReference>
<name>A0A0A3HYH5_9BACL</name>
<dbReference type="Proteomes" id="UP000030408">
    <property type="component" value="Unassembled WGS sequence"/>
</dbReference>
<dbReference type="InterPro" id="IPR010499">
    <property type="entry name" value="AraC_E-bd"/>
</dbReference>
<comment type="caution">
    <text evidence="2">The sequence shown here is derived from an EMBL/GenBank/DDBJ whole genome shotgun (WGS) entry which is preliminary data.</text>
</comment>
<keyword evidence="3" id="KW-1185">Reference proteome</keyword>
<dbReference type="OrthoDB" id="5337216at2"/>
<gene>
    <name evidence="2" type="ORF">CD33_06880</name>
</gene>
<dbReference type="AlphaFoldDB" id="A0A0A3HYH5"/>
<dbReference type="PANTHER" id="PTHR40055:SF1">
    <property type="entry name" value="TRANSCRIPTIONAL REGULATOR YGIV-RELATED"/>
    <property type="match status" value="1"/>
</dbReference>
<feature type="domain" description="AraC effector-binding" evidence="1">
    <location>
        <begin position="1"/>
        <end position="156"/>
    </location>
</feature>
<dbReference type="PANTHER" id="PTHR40055">
    <property type="entry name" value="TRANSCRIPTIONAL REGULATOR YGIV-RELATED"/>
    <property type="match status" value="1"/>
</dbReference>
<dbReference type="eggNOG" id="COG3449">
    <property type="taxonomic scope" value="Bacteria"/>
</dbReference>
<protein>
    <submittedName>
        <fullName evidence="2">AraC family transcriptional regulator</fullName>
    </submittedName>
</protein>
<dbReference type="EMBL" id="JPVO01000046">
    <property type="protein sequence ID" value="KGR76265.1"/>
    <property type="molecule type" value="Genomic_DNA"/>
</dbReference>
<dbReference type="InterPro" id="IPR011256">
    <property type="entry name" value="Reg_factor_effector_dom_sf"/>
</dbReference>
<evidence type="ECO:0000259" key="1">
    <source>
        <dbReference type="SMART" id="SM00871"/>
    </source>
</evidence>
<sequence>MEVEVRELGNLEVAYIRRTGSYSEPQEHWGKLFNWALSNGLFPAQQAFIGISLDNPEVVEADRCRHDACVTIPEGFGKEKHPDIQYRTLDGGLYALHPFYDTPAKLNGAYQFMYGQWLPRSDYEADYARHSLEFNMNNPAEDPEGKCKVDLYVPIKRKVT</sequence>
<evidence type="ECO:0000313" key="3">
    <source>
        <dbReference type="Proteomes" id="UP000030408"/>
    </source>
</evidence>
<dbReference type="Pfam" id="PF06445">
    <property type="entry name" value="GyrI-like"/>
    <property type="match status" value="1"/>
</dbReference>
<dbReference type="SMART" id="SM00871">
    <property type="entry name" value="AraC_E_bind"/>
    <property type="match status" value="1"/>
</dbReference>
<dbReference type="Gene3D" id="3.20.80.10">
    <property type="entry name" value="Regulatory factor, effector binding domain"/>
    <property type="match status" value="1"/>
</dbReference>
<dbReference type="STRING" id="1384057.CD33_06880"/>
<accession>A0A0A3HYH5</accession>
<dbReference type="RefSeq" id="WP_036199301.1">
    <property type="nucleotide sequence ID" value="NZ_AVCY01000010.1"/>
</dbReference>
<organism evidence="2 3">
    <name type="scientific">Ureibacillus sinduriensis BLB-1 = JCM 15800</name>
    <dbReference type="NCBI Taxonomy" id="1384057"/>
    <lineage>
        <taxon>Bacteria</taxon>
        <taxon>Bacillati</taxon>
        <taxon>Bacillota</taxon>
        <taxon>Bacilli</taxon>
        <taxon>Bacillales</taxon>
        <taxon>Caryophanaceae</taxon>
        <taxon>Ureibacillus</taxon>
    </lineage>
</organism>
<dbReference type="InterPro" id="IPR050908">
    <property type="entry name" value="SmbC-like"/>
</dbReference>
<dbReference type="InterPro" id="IPR029442">
    <property type="entry name" value="GyrI-like"/>
</dbReference>